<evidence type="ECO:0000313" key="1">
    <source>
        <dbReference type="EMBL" id="PWB85848.1"/>
    </source>
</evidence>
<sequence>MIEDNIKVLRQAAKISSTDNTNRDEKVWCIIAGNVELIDDIAYKAIASKHSVRILFREHAILKENKLRKKFDFIMLHGNSLKINEFKRISDEKGGSFIRISPMHLKEEPNLMILVAPDDAIRRTVSTIERSKIPFAILLESQTTGFIEVDLDPNVKLPGFIKSMLKPLYNVSDVVLSTILISVDEKKDIGKVQSVATSNKVFVIDFKDLKMEASQ</sequence>
<reference evidence="1 2" key="1">
    <citation type="submission" date="2017-03" db="EMBL/GenBank/DDBJ databases">
        <title>Genome sequence of Methanobrevibacter wosei.</title>
        <authorList>
            <person name="Poehlein A."/>
            <person name="Seedorf H."/>
            <person name="Daniel R."/>
        </authorList>
    </citation>
    <scope>NUCLEOTIDE SEQUENCE [LARGE SCALE GENOMIC DNA]</scope>
    <source>
        <strain evidence="1 2">DSM 11979</strain>
    </source>
</reference>
<comment type="caution">
    <text evidence="1">The sequence shown here is derived from an EMBL/GenBank/DDBJ whole genome shotgun (WGS) entry which is preliminary data.</text>
</comment>
<evidence type="ECO:0000313" key="2">
    <source>
        <dbReference type="Proteomes" id="UP000245577"/>
    </source>
</evidence>
<gene>
    <name evidence="1" type="ORF">MBBWO_06940</name>
</gene>
<accession>A0A2U1S793</accession>
<dbReference type="RefSeq" id="WP_116669496.1">
    <property type="nucleotide sequence ID" value="NZ_CASEFK010000012.1"/>
</dbReference>
<dbReference type="AlphaFoldDB" id="A0A2U1S793"/>
<proteinExistence type="predicted"/>
<dbReference type="Proteomes" id="UP000245577">
    <property type="component" value="Unassembled WGS sequence"/>
</dbReference>
<dbReference type="EMBL" id="MZGU01000004">
    <property type="protein sequence ID" value="PWB85848.1"/>
    <property type="molecule type" value="Genomic_DNA"/>
</dbReference>
<dbReference type="OrthoDB" id="73903at2157"/>
<organism evidence="1 2">
    <name type="scientific">Methanobrevibacter woesei</name>
    <dbReference type="NCBI Taxonomy" id="190976"/>
    <lineage>
        <taxon>Archaea</taxon>
        <taxon>Methanobacteriati</taxon>
        <taxon>Methanobacteriota</taxon>
        <taxon>Methanomada group</taxon>
        <taxon>Methanobacteria</taxon>
        <taxon>Methanobacteriales</taxon>
        <taxon>Methanobacteriaceae</taxon>
        <taxon>Methanobrevibacter</taxon>
    </lineage>
</organism>
<name>A0A2U1S793_9EURY</name>
<protein>
    <submittedName>
        <fullName evidence="1">Uncharacterized protein</fullName>
    </submittedName>
</protein>
<keyword evidence="2" id="KW-1185">Reference proteome</keyword>